<evidence type="ECO:0000313" key="1">
    <source>
        <dbReference type="EMBL" id="EQD40950.1"/>
    </source>
</evidence>
<organism evidence="1">
    <name type="scientific">mine drainage metagenome</name>
    <dbReference type="NCBI Taxonomy" id="410659"/>
    <lineage>
        <taxon>unclassified sequences</taxon>
        <taxon>metagenomes</taxon>
        <taxon>ecological metagenomes</taxon>
    </lineage>
</organism>
<sequence>MTHDRPILAYFGHHKCATTYTLRVVGDICRYMGLRHLQYHSPKMWGYPSHGTPLDEFAVKSGLDFVSFT</sequence>
<reference evidence="1" key="1">
    <citation type="submission" date="2013-08" db="EMBL/GenBank/DDBJ databases">
        <authorList>
            <person name="Mendez C."/>
            <person name="Richter M."/>
            <person name="Ferrer M."/>
            <person name="Sanchez J."/>
        </authorList>
    </citation>
    <scope>NUCLEOTIDE SEQUENCE</scope>
</reference>
<protein>
    <submittedName>
        <fullName evidence="1">Uncharacterized protein</fullName>
    </submittedName>
</protein>
<feature type="non-terminal residue" evidence="1">
    <location>
        <position position="69"/>
    </location>
</feature>
<dbReference type="EMBL" id="AUZX01011953">
    <property type="protein sequence ID" value="EQD40950.1"/>
    <property type="molecule type" value="Genomic_DNA"/>
</dbReference>
<dbReference type="AlphaFoldDB" id="T1AG90"/>
<comment type="caution">
    <text evidence="1">The sequence shown here is derived from an EMBL/GenBank/DDBJ whole genome shotgun (WGS) entry which is preliminary data.</text>
</comment>
<accession>T1AG90</accession>
<name>T1AG90_9ZZZZ</name>
<gene>
    <name evidence="1" type="ORF">B1A_16266</name>
</gene>
<proteinExistence type="predicted"/>
<reference evidence="1" key="2">
    <citation type="journal article" date="2014" name="ISME J.">
        <title>Microbial stratification in low pH oxic and suboxic macroscopic growths along an acid mine drainage.</title>
        <authorList>
            <person name="Mendez-Garcia C."/>
            <person name="Mesa V."/>
            <person name="Sprenger R.R."/>
            <person name="Richter M."/>
            <person name="Diez M.S."/>
            <person name="Solano J."/>
            <person name="Bargiela R."/>
            <person name="Golyshina O.V."/>
            <person name="Manteca A."/>
            <person name="Ramos J.L."/>
            <person name="Gallego J.R."/>
            <person name="Llorente I."/>
            <person name="Martins Dos Santos V.A."/>
            <person name="Jensen O.N."/>
            <person name="Pelaez A.I."/>
            <person name="Sanchez J."/>
            <person name="Ferrer M."/>
        </authorList>
    </citation>
    <scope>NUCLEOTIDE SEQUENCE</scope>
</reference>